<keyword evidence="1" id="KW-0732">Signal</keyword>
<dbReference type="HOGENOM" id="CLU_2528384_0_0_1"/>
<evidence type="ECO:0000313" key="3">
    <source>
        <dbReference type="Proteomes" id="UP000053263"/>
    </source>
</evidence>
<dbReference type="AlphaFoldDB" id="A0A0C9SWX3"/>
<gene>
    <name evidence="2" type="ORF">PLICRDRAFT_46785</name>
</gene>
<evidence type="ECO:0000313" key="2">
    <source>
        <dbReference type="EMBL" id="KII83995.1"/>
    </source>
</evidence>
<keyword evidence="3" id="KW-1185">Reference proteome</keyword>
<accession>A0A0C9SWX3</accession>
<feature type="signal peptide" evidence="1">
    <location>
        <begin position="1"/>
        <end position="23"/>
    </location>
</feature>
<feature type="chain" id="PRO_5002203869" description="Secreted protein" evidence="1">
    <location>
        <begin position="24"/>
        <end position="84"/>
    </location>
</feature>
<evidence type="ECO:0008006" key="4">
    <source>
        <dbReference type="Google" id="ProtNLM"/>
    </source>
</evidence>
<dbReference type="EMBL" id="KN832573">
    <property type="protein sequence ID" value="KII83995.1"/>
    <property type="molecule type" value="Genomic_DNA"/>
</dbReference>
<proteinExistence type="predicted"/>
<evidence type="ECO:0000256" key="1">
    <source>
        <dbReference type="SAM" id="SignalP"/>
    </source>
</evidence>
<organism evidence="2 3">
    <name type="scientific">Plicaturopsis crispa FD-325 SS-3</name>
    <dbReference type="NCBI Taxonomy" id="944288"/>
    <lineage>
        <taxon>Eukaryota</taxon>
        <taxon>Fungi</taxon>
        <taxon>Dikarya</taxon>
        <taxon>Basidiomycota</taxon>
        <taxon>Agaricomycotina</taxon>
        <taxon>Agaricomycetes</taxon>
        <taxon>Agaricomycetidae</taxon>
        <taxon>Amylocorticiales</taxon>
        <taxon>Amylocorticiaceae</taxon>
        <taxon>Plicatura</taxon>
        <taxon>Plicaturopsis crispa</taxon>
    </lineage>
</organism>
<dbReference type="Proteomes" id="UP000053263">
    <property type="component" value="Unassembled WGS sequence"/>
</dbReference>
<reference evidence="2 3" key="1">
    <citation type="submission" date="2014-06" db="EMBL/GenBank/DDBJ databases">
        <title>Evolutionary Origins and Diversification of the Mycorrhizal Mutualists.</title>
        <authorList>
            <consortium name="DOE Joint Genome Institute"/>
            <consortium name="Mycorrhizal Genomics Consortium"/>
            <person name="Kohler A."/>
            <person name="Kuo A."/>
            <person name="Nagy L.G."/>
            <person name="Floudas D."/>
            <person name="Copeland A."/>
            <person name="Barry K.W."/>
            <person name="Cichocki N."/>
            <person name="Veneault-Fourrey C."/>
            <person name="LaButti K."/>
            <person name="Lindquist E.A."/>
            <person name="Lipzen A."/>
            <person name="Lundell T."/>
            <person name="Morin E."/>
            <person name="Murat C."/>
            <person name="Riley R."/>
            <person name="Ohm R."/>
            <person name="Sun H."/>
            <person name="Tunlid A."/>
            <person name="Henrissat B."/>
            <person name="Grigoriev I.V."/>
            <person name="Hibbett D.S."/>
            <person name="Martin F."/>
        </authorList>
    </citation>
    <scope>NUCLEOTIDE SEQUENCE [LARGE SCALE GENOMIC DNA]</scope>
    <source>
        <strain evidence="2 3">FD-325 SS-3</strain>
    </source>
</reference>
<protein>
    <recommendedName>
        <fullName evidence="4">Secreted protein</fullName>
    </recommendedName>
</protein>
<sequence>MCRLKPRMYTLLQVVGTVYLVTAQWQPKKNGKHLRDDISATHIHAHKLVENSASSQSKRALPEKHTCADTYRHVNAEAAFAPAR</sequence>
<name>A0A0C9SWX3_PLICR</name>